<dbReference type="STRING" id="320497.A0U93_07720"/>
<dbReference type="RefSeq" id="WP_077806839.1">
    <property type="nucleotide sequence ID" value="NZ_BJXS01000002.1"/>
</dbReference>
<dbReference type="Gene3D" id="1.20.1250.20">
    <property type="entry name" value="MFS general substrate transporter like domains"/>
    <property type="match status" value="2"/>
</dbReference>
<proteinExistence type="predicted"/>
<dbReference type="OrthoDB" id="272777at2"/>
<dbReference type="GO" id="GO:0016020">
    <property type="term" value="C:membrane"/>
    <property type="evidence" value="ECO:0007669"/>
    <property type="project" value="UniProtKB-SubCell"/>
</dbReference>
<keyword evidence="4" id="KW-0472">Membrane</keyword>
<organism evidence="5 6">
    <name type="scientific">Neoasaia chiangmaiensis</name>
    <dbReference type="NCBI Taxonomy" id="320497"/>
    <lineage>
        <taxon>Bacteria</taxon>
        <taxon>Pseudomonadati</taxon>
        <taxon>Pseudomonadota</taxon>
        <taxon>Alphaproteobacteria</taxon>
        <taxon>Acetobacterales</taxon>
        <taxon>Acetobacteraceae</taxon>
        <taxon>Neoasaia</taxon>
    </lineage>
</organism>
<dbReference type="Pfam" id="PF07690">
    <property type="entry name" value="MFS_1"/>
    <property type="match status" value="1"/>
</dbReference>
<dbReference type="EMBL" id="CP014691">
    <property type="protein sequence ID" value="AQS87841.1"/>
    <property type="molecule type" value="Genomic_DNA"/>
</dbReference>
<gene>
    <name evidence="5" type="ORF">A0U93_07720</name>
</gene>
<dbReference type="PANTHER" id="PTHR11662">
    <property type="entry name" value="SOLUTE CARRIER FAMILY 17"/>
    <property type="match status" value="1"/>
</dbReference>
<sequence>MQMAPDDGRRDAGAADGARVGMARLVLILLMIAGCVSYADRSALAIAGMAIRGDLGLSYVALGWGLSSFAWGYLLFQLPAGILSDRLGGRLLLGGGLVFWSAAQIASGFMHGATGLFVSRLFLGLGETPLFLAGTRILTLWYPPARRATAIGMFNASASLGPAIAPPILVTIMHGWGWRSMFVTLGLVGVVLGLTWWAIYRDPSTARAAGPEEVARPTPVGASLGATLGAIVRQPAAWVSFSGFVGVIYLTWLYASWLPAYLQTARHFSGENAGLLSALPQVAAFVGSVMGGVVTDFLGRRGYSRLEACRLPVVAGMVCAAFATVGAAYWPGAGGSLALMCVATAAGGLAMTCAWVLGPVLATTRTVATFEAFQNMGGSLGGALAPSVTGILTQYSGSFVPALVLAAAVGLTSAVIYAIGLRGTSARQAARRADLDHRASVMAGVAR</sequence>
<reference evidence="5 6" key="1">
    <citation type="submission" date="2016-03" db="EMBL/GenBank/DDBJ databases">
        <title>Acetic acid bacteria sequencing.</title>
        <authorList>
            <person name="Brandt J."/>
            <person name="Jakob F."/>
            <person name="Vogel R.F."/>
        </authorList>
    </citation>
    <scope>NUCLEOTIDE SEQUENCE [LARGE SCALE GENOMIC DNA]</scope>
    <source>
        <strain evidence="5 6">NBRC 101099</strain>
    </source>
</reference>
<dbReference type="CDD" id="cd17319">
    <property type="entry name" value="MFS_ExuT_GudP_like"/>
    <property type="match status" value="1"/>
</dbReference>
<name>A0A1U9KPT9_9PROT</name>
<dbReference type="PANTHER" id="PTHR11662:SF399">
    <property type="entry name" value="FI19708P1-RELATED"/>
    <property type="match status" value="1"/>
</dbReference>
<evidence type="ECO:0000313" key="6">
    <source>
        <dbReference type="Proteomes" id="UP000188604"/>
    </source>
</evidence>
<protein>
    <submittedName>
        <fullName evidence="5">Uncharacterized protein</fullName>
    </submittedName>
</protein>
<dbReference type="KEGG" id="nch:A0U93_07720"/>
<dbReference type="InterPro" id="IPR011701">
    <property type="entry name" value="MFS"/>
</dbReference>
<evidence type="ECO:0000256" key="1">
    <source>
        <dbReference type="ARBA" id="ARBA00004141"/>
    </source>
</evidence>
<dbReference type="Proteomes" id="UP000188604">
    <property type="component" value="Chromosome"/>
</dbReference>
<keyword evidence="2" id="KW-0812">Transmembrane</keyword>
<evidence type="ECO:0000313" key="5">
    <source>
        <dbReference type="EMBL" id="AQS87841.1"/>
    </source>
</evidence>
<dbReference type="GO" id="GO:0022857">
    <property type="term" value="F:transmembrane transporter activity"/>
    <property type="evidence" value="ECO:0007669"/>
    <property type="project" value="InterPro"/>
</dbReference>
<dbReference type="InterPro" id="IPR036259">
    <property type="entry name" value="MFS_trans_sf"/>
</dbReference>
<dbReference type="PROSITE" id="PS50850">
    <property type="entry name" value="MFS"/>
    <property type="match status" value="1"/>
</dbReference>
<dbReference type="AlphaFoldDB" id="A0A1U9KPT9"/>
<dbReference type="InterPro" id="IPR050382">
    <property type="entry name" value="MFS_Na/Anion_cotransporter"/>
</dbReference>
<evidence type="ECO:0000256" key="2">
    <source>
        <dbReference type="ARBA" id="ARBA00022692"/>
    </source>
</evidence>
<dbReference type="SUPFAM" id="SSF103473">
    <property type="entry name" value="MFS general substrate transporter"/>
    <property type="match status" value="1"/>
</dbReference>
<keyword evidence="3" id="KW-1133">Transmembrane helix</keyword>
<evidence type="ECO:0000256" key="4">
    <source>
        <dbReference type="ARBA" id="ARBA00023136"/>
    </source>
</evidence>
<keyword evidence="6" id="KW-1185">Reference proteome</keyword>
<dbReference type="InterPro" id="IPR020846">
    <property type="entry name" value="MFS_dom"/>
</dbReference>
<accession>A0A1U9KPT9</accession>
<comment type="subcellular location">
    <subcellularLocation>
        <location evidence="1">Membrane</location>
        <topology evidence="1">Multi-pass membrane protein</topology>
    </subcellularLocation>
</comment>
<evidence type="ECO:0000256" key="3">
    <source>
        <dbReference type="ARBA" id="ARBA00022989"/>
    </source>
</evidence>